<accession>A0A2P7S6F3</accession>
<dbReference type="PROSITE" id="PS51186">
    <property type="entry name" value="GNAT"/>
    <property type="match status" value="1"/>
</dbReference>
<dbReference type="InterPro" id="IPR016181">
    <property type="entry name" value="Acyl_CoA_acyltransferase"/>
</dbReference>
<evidence type="ECO:0000313" key="4">
    <source>
        <dbReference type="EMBL" id="PSJ58064.1"/>
    </source>
</evidence>
<dbReference type="RefSeq" id="WP_106773302.1">
    <property type="nucleotide sequence ID" value="NZ_PXYK01000015.1"/>
</dbReference>
<dbReference type="GO" id="GO:0016747">
    <property type="term" value="F:acyltransferase activity, transferring groups other than amino-acyl groups"/>
    <property type="evidence" value="ECO:0007669"/>
    <property type="project" value="InterPro"/>
</dbReference>
<keyword evidence="2" id="KW-0012">Acyltransferase</keyword>
<proteinExistence type="predicted"/>
<dbReference type="CDD" id="cd04301">
    <property type="entry name" value="NAT_SF"/>
    <property type="match status" value="1"/>
</dbReference>
<evidence type="ECO:0000256" key="1">
    <source>
        <dbReference type="ARBA" id="ARBA00022679"/>
    </source>
</evidence>
<dbReference type="InterPro" id="IPR000182">
    <property type="entry name" value="GNAT_dom"/>
</dbReference>
<dbReference type="SUPFAM" id="SSF55729">
    <property type="entry name" value="Acyl-CoA N-acyltransferases (Nat)"/>
    <property type="match status" value="1"/>
</dbReference>
<dbReference type="Gene3D" id="3.40.630.30">
    <property type="match status" value="1"/>
</dbReference>
<dbReference type="Pfam" id="PF00583">
    <property type="entry name" value="Acetyltransf_1"/>
    <property type="match status" value="1"/>
</dbReference>
<reference evidence="4 5" key="1">
    <citation type="submission" date="2018-03" db="EMBL/GenBank/DDBJ databases">
        <title>The draft genome of Mesorhizobium sp. 6GN-30.</title>
        <authorList>
            <person name="Liu L."/>
            <person name="Li L."/>
            <person name="Wang T."/>
            <person name="Zhang X."/>
            <person name="Liang L."/>
        </authorList>
    </citation>
    <scope>NUCLEOTIDE SEQUENCE [LARGE SCALE GENOMIC DNA]</scope>
    <source>
        <strain evidence="4 5">6GN30</strain>
    </source>
</reference>
<dbReference type="Proteomes" id="UP000241229">
    <property type="component" value="Unassembled WGS sequence"/>
</dbReference>
<evidence type="ECO:0000313" key="5">
    <source>
        <dbReference type="Proteomes" id="UP000241229"/>
    </source>
</evidence>
<keyword evidence="5" id="KW-1185">Reference proteome</keyword>
<dbReference type="PANTHER" id="PTHR43877">
    <property type="entry name" value="AMINOALKYLPHOSPHONATE N-ACETYLTRANSFERASE-RELATED-RELATED"/>
    <property type="match status" value="1"/>
</dbReference>
<dbReference type="InterPro" id="IPR050832">
    <property type="entry name" value="Bact_Acetyltransf"/>
</dbReference>
<name>A0A2P7S6F3_9HYPH</name>
<evidence type="ECO:0000259" key="3">
    <source>
        <dbReference type="PROSITE" id="PS51186"/>
    </source>
</evidence>
<dbReference type="EMBL" id="PXYK01000015">
    <property type="protein sequence ID" value="PSJ58064.1"/>
    <property type="molecule type" value="Genomic_DNA"/>
</dbReference>
<protein>
    <submittedName>
        <fullName evidence="4">GNAT family N-acetyltransferase</fullName>
    </submittedName>
</protein>
<organism evidence="4 5">
    <name type="scientific">Kumtagia ephedrae</name>
    <dbReference type="NCBI Taxonomy" id="2116701"/>
    <lineage>
        <taxon>Bacteria</taxon>
        <taxon>Pseudomonadati</taxon>
        <taxon>Pseudomonadota</taxon>
        <taxon>Alphaproteobacteria</taxon>
        <taxon>Hyphomicrobiales</taxon>
        <taxon>Phyllobacteriaceae</taxon>
        <taxon>Kumtagia</taxon>
    </lineage>
</organism>
<dbReference type="PANTHER" id="PTHR43877:SF2">
    <property type="entry name" value="AMINOALKYLPHOSPHONATE N-ACETYLTRANSFERASE-RELATED"/>
    <property type="match status" value="1"/>
</dbReference>
<feature type="domain" description="N-acetyltransferase" evidence="3">
    <location>
        <begin position="8"/>
        <end position="163"/>
    </location>
</feature>
<gene>
    <name evidence="4" type="ORF">C7I84_16505</name>
</gene>
<dbReference type="OrthoDB" id="9789603at2"/>
<sequence length="163" mass="17284">MTALPGALTIRRGAAGFTAWDELLALILASFAWMEGRIDPPSSALKLSAEGLRAKCTVETPFLAFLDGRLVGCAFLAERTDHFYLGKLAVAPGLQGRGIGRALLAAAEELALAAGKPAIVLETRVELVENHAAFARLGFRETGRGAHPGFDRPTSLTMRKVLG</sequence>
<dbReference type="AlphaFoldDB" id="A0A2P7S6F3"/>
<keyword evidence="1 4" id="KW-0808">Transferase</keyword>
<comment type="caution">
    <text evidence="4">The sequence shown here is derived from an EMBL/GenBank/DDBJ whole genome shotgun (WGS) entry which is preliminary data.</text>
</comment>
<evidence type="ECO:0000256" key="2">
    <source>
        <dbReference type="ARBA" id="ARBA00023315"/>
    </source>
</evidence>